<proteinExistence type="predicted"/>
<evidence type="ECO:0000313" key="1">
    <source>
        <dbReference type="EMBL" id="KAK3883237.1"/>
    </source>
</evidence>
<name>A0AAE1KTK7_PETCI</name>
<keyword evidence="2" id="KW-1185">Reference proteome</keyword>
<reference evidence="1" key="1">
    <citation type="submission" date="2023-10" db="EMBL/GenBank/DDBJ databases">
        <title>Genome assemblies of two species of porcelain crab, Petrolisthes cinctipes and Petrolisthes manimaculis (Anomura: Porcellanidae).</title>
        <authorList>
            <person name="Angst P."/>
        </authorList>
    </citation>
    <scope>NUCLEOTIDE SEQUENCE</scope>
    <source>
        <strain evidence="1">PB745_01</strain>
        <tissue evidence="1">Gill</tissue>
    </source>
</reference>
<dbReference type="Proteomes" id="UP001286313">
    <property type="component" value="Unassembled WGS sequence"/>
</dbReference>
<accession>A0AAE1KTK7</accession>
<dbReference type="EMBL" id="JAWQEG010001002">
    <property type="protein sequence ID" value="KAK3883237.1"/>
    <property type="molecule type" value="Genomic_DNA"/>
</dbReference>
<comment type="caution">
    <text evidence="1">The sequence shown here is derived from an EMBL/GenBank/DDBJ whole genome shotgun (WGS) entry which is preliminary data.</text>
</comment>
<sequence length="226" mass="25693">MGTNLLHSKLSLLSCYKKPDHQHLHDLQVLTLGDLRPSILWQQMKLVNSCCDFPLPTTILRYMYLQKLPPQVRITLAALDSTTTNLDFDFALAADRMLTQYFIEMRKQASHFSVVPLLFVKNLLSSRRFLIDTRASTSILPHTAAGRRRKQPSFDLLAANGTTIAIYGTINLTLDLDYTNISDILQEFPGLTDPSACQPHHTRKIFHHIETTGPPVYSRPRRLPPD</sequence>
<protein>
    <submittedName>
        <fullName evidence="1">Uncharacterized protein</fullName>
    </submittedName>
</protein>
<evidence type="ECO:0000313" key="2">
    <source>
        <dbReference type="Proteomes" id="UP001286313"/>
    </source>
</evidence>
<organism evidence="1 2">
    <name type="scientific">Petrolisthes cinctipes</name>
    <name type="common">Flat porcelain crab</name>
    <dbReference type="NCBI Taxonomy" id="88211"/>
    <lineage>
        <taxon>Eukaryota</taxon>
        <taxon>Metazoa</taxon>
        <taxon>Ecdysozoa</taxon>
        <taxon>Arthropoda</taxon>
        <taxon>Crustacea</taxon>
        <taxon>Multicrustacea</taxon>
        <taxon>Malacostraca</taxon>
        <taxon>Eumalacostraca</taxon>
        <taxon>Eucarida</taxon>
        <taxon>Decapoda</taxon>
        <taxon>Pleocyemata</taxon>
        <taxon>Anomura</taxon>
        <taxon>Galatheoidea</taxon>
        <taxon>Porcellanidae</taxon>
        <taxon>Petrolisthes</taxon>
    </lineage>
</organism>
<gene>
    <name evidence="1" type="ORF">Pcinc_012438</name>
</gene>
<dbReference type="AlphaFoldDB" id="A0AAE1KTK7"/>